<keyword evidence="2" id="KW-0812">Transmembrane</keyword>
<keyword evidence="5" id="KW-1185">Reference proteome</keyword>
<accession>A0A3N0BJ35</accession>
<feature type="transmembrane region" description="Helical" evidence="2">
    <location>
        <begin position="25"/>
        <end position="53"/>
    </location>
</feature>
<dbReference type="EMBL" id="QICD01000003">
    <property type="protein sequence ID" value="RNL48136.1"/>
    <property type="molecule type" value="Genomic_DNA"/>
</dbReference>
<evidence type="ECO:0000259" key="3">
    <source>
        <dbReference type="Pfam" id="PF12801"/>
    </source>
</evidence>
<name>A0A3N0BJ35_9ACTN</name>
<reference evidence="5" key="1">
    <citation type="submission" date="2018-05" db="EMBL/GenBank/DDBJ databases">
        <title>Genome Sequencing of selected type strains of the family Eggerthellaceae.</title>
        <authorList>
            <person name="Danylec N."/>
            <person name="Stoll D.A."/>
            <person name="Doetsch A."/>
            <person name="Huch M."/>
        </authorList>
    </citation>
    <scope>NUCLEOTIDE SEQUENCE [LARGE SCALE GENOMIC DNA]</scope>
    <source>
        <strain evidence="5">DSM 16106</strain>
    </source>
</reference>
<keyword evidence="2" id="KW-0472">Membrane</keyword>
<dbReference type="Proteomes" id="UP000278632">
    <property type="component" value="Unassembled WGS sequence"/>
</dbReference>
<dbReference type="Pfam" id="PF12801">
    <property type="entry name" value="Fer4_5"/>
    <property type="match status" value="2"/>
</dbReference>
<protein>
    <recommendedName>
        <fullName evidence="3">4Fe-4S ferredoxin-type domain-containing protein</fullName>
    </recommendedName>
</protein>
<dbReference type="InterPro" id="IPR017896">
    <property type="entry name" value="4Fe4S_Fe-S-bd"/>
</dbReference>
<evidence type="ECO:0000313" key="5">
    <source>
        <dbReference type="Proteomes" id="UP000278632"/>
    </source>
</evidence>
<feature type="domain" description="4Fe-4S ferredoxin-type" evidence="3">
    <location>
        <begin position="166"/>
        <end position="195"/>
    </location>
</feature>
<proteinExistence type="predicted"/>
<dbReference type="AlphaFoldDB" id="A0A3N0BJ35"/>
<feature type="region of interest" description="Disordered" evidence="1">
    <location>
        <begin position="196"/>
        <end position="218"/>
    </location>
</feature>
<organism evidence="4 5">
    <name type="scientific">Paraeggerthella hongkongensis</name>
    <dbReference type="NCBI Taxonomy" id="230658"/>
    <lineage>
        <taxon>Bacteria</taxon>
        <taxon>Bacillati</taxon>
        <taxon>Actinomycetota</taxon>
        <taxon>Coriobacteriia</taxon>
        <taxon>Eggerthellales</taxon>
        <taxon>Eggerthellaceae</taxon>
        <taxon>Paraeggerthella</taxon>
    </lineage>
</organism>
<dbReference type="RefSeq" id="WP_123191511.1">
    <property type="nucleotide sequence ID" value="NZ_QICD01000003.1"/>
</dbReference>
<comment type="caution">
    <text evidence="4">The sequence shown here is derived from an EMBL/GenBank/DDBJ whole genome shotgun (WGS) entry which is preliminary data.</text>
</comment>
<dbReference type="OrthoDB" id="9784262at2"/>
<gene>
    <name evidence="4" type="ORF">DMP08_02975</name>
</gene>
<keyword evidence="2" id="KW-1133">Transmembrane helix</keyword>
<evidence type="ECO:0000313" key="4">
    <source>
        <dbReference type="EMBL" id="RNL48136.1"/>
    </source>
</evidence>
<feature type="transmembrane region" description="Helical" evidence="2">
    <location>
        <begin position="96"/>
        <end position="117"/>
    </location>
</feature>
<feature type="domain" description="4Fe-4S ferredoxin-type" evidence="3">
    <location>
        <begin position="36"/>
        <end position="78"/>
    </location>
</feature>
<evidence type="ECO:0000256" key="2">
    <source>
        <dbReference type="SAM" id="Phobius"/>
    </source>
</evidence>
<sequence>MNGKKACGKSCAPRWYDRLYVITPIYLALGFFNILFAWIGLVFFFVPLIVSLAGGGKAYCNRYCDRGQFLTLLGKRFGLSRNKPTPRILRSRAFRLGFLVFFMAMFANMLFVTWMVFAGSSELGTAVQLLWTFSLPWDWAYPMEVEPWVAQFAFGFYSIMLTSNLIGLAVMALYRPRSWCAFCPMGTMTQLISKGRAHGMEPPTEERPATSANPSTSA</sequence>
<evidence type="ECO:0000256" key="1">
    <source>
        <dbReference type="SAM" id="MobiDB-lite"/>
    </source>
</evidence>
<feature type="transmembrane region" description="Helical" evidence="2">
    <location>
        <begin position="148"/>
        <end position="174"/>
    </location>
</feature>